<dbReference type="NCBIfam" id="NF008149">
    <property type="entry name" value="PRK10901.1"/>
    <property type="match status" value="1"/>
</dbReference>
<dbReference type="InterPro" id="IPR006027">
    <property type="entry name" value="NusB_RsmB_TIM44"/>
</dbReference>
<feature type="domain" description="SAM-dependent MTase RsmB/NOP-type" evidence="14">
    <location>
        <begin position="169"/>
        <end position="442"/>
    </location>
</feature>
<evidence type="ECO:0000256" key="6">
    <source>
        <dbReference type="ARBA" id="ARBA00022603"/>
    </source>
</evidence>
<reference evidence="16" key="1">
    <citation type="journal article" date="2019" name="Int. J. Syst. Evol. Microbiol.">
        <title>The Global Catalogue of Microorganisms (GCM) 10K type strain sequencing project: providing services to taxonomists for standard genome sequencing and annotation.</title>
        <authorList>
            <consortium name="The Broad Institute Genomics Platform"/>
            <consortium name="The Broad Institute Genome Sequencing Center for Infectious Disease"/>
            <person name="Wu L."/>
            <person name="Ma J."/>
        </authorList>
    </citation>
    <scope>NUCLEOTIDE SEQUENCE [LARGE SCALE GENOMIC DNA]</scope>
    <source>
        <strain evidence="16">CCUG 54356</strain>
    </source>
</reference>
<dbReference type="Pfam" id="PF01189">
    <property type="entry name" value="Methyltr_RsmB-F"/>
    <property type="match status" value="1"/>
</dbReference>
<keyword evidence="6 13" id="KW-0489">Methyltransferase</keyword>
<dbReference type="InterPro" id="IPR004573">
    <property type="entry name" value="rRNA_ssu_MeTfrase_B"/>
</dbReference>
<dbReference type="Gene3D" id="1.10.940.10">
    <property type="entry name" value="NusB-like"/>
    <property type="match status" value="1"/>
</dbReference>
<keyword evidence="7 13" id="KW-0808">Transferase</keyword>
<dbReference type="EMBL" id="JBHTLR010000008">
    <property type="protein sequence ID" value="MFD1216740.1"/>
    <property type="molecule type" value="Genomic_DNA"/>
</dbReference>
<keyword evidence="8 13" id="KW-0949">S-adenosyl-L-methionine</keyword>
<evidence type="ECO:0000256" key="5">
    <source>
        <dbReference type="ARBA" id="ARBA00022552"/>
    </source>
</evidence>
<evidence type="ECO:0000256" key="10">
    <source>
        <dbReference type="ARBA" id="ARBA00030399"/>
    </source>
</evidence>
<dbReference type="InterPro" id="IPR054728">
    <property type="entry name" value="RsmB-like_ferredoxin"/>
</dbReference>
<dbReference type="PROSITE" id="PS51686">
    <property type="entry name" value="SAM_MT_RSMB_NOP"/>
    <property type="match status" value="1"/>
</dbReference>
<evidence type="ECO:0000256" key="8">
    <source>
        <dbReference type="ARBA" id="ARBA00022691"/>
    </source>
</evidence>
<evidence type="ECO:0000256" key="1">
    <source>
        <dbReference type="ARBA" id="ARBA00002724"/>
    </source>
</evidence>
<comment type="caution">
    <text evidence="15">The sequence shown here is derived from an EMBL/GenBank/DDBJ whole genome shotgun (WGS) entry which is preliminary data.</text>
</comment>
<feature type="binding site" evidence="13">
    <location>
        <begin position="259"/>
        <end position="265"/>
    </location>
    <ligand>
        <name>S-adenosyl-L-methionine</name>
        <dbReference type="ChEBI" id="CHEBI:59789"/>
    </ligand>
</feature>
<organism evidence="15 16">
    <name type="scientific">Microbulbifer celer</name>
    <dbReference type="NCBI Taxonomy" id="435905"/>
    <lineage>
        <taxon>Bacteria</taxon>
        <taxon>Pseudomonadati</taxon>
        <taxon>Pseudomonadota</taxon>
        <taxon>Gammaproteobacteria</taxon>
        <taxon>Cellvibrionales</taxon>
        <taxon>Microbulbiferaceae</taxon>
        <taxon>Microbulbifer</taxon>
    </lineage>
</organism>
<dbReference type="PANTHER" id="PTHR22807">
    <property type="entry name" value="NOP2 YEAST -RELATED NOL1/NOP2/FMU SUN DOMAIN-CONTAINING"/>
    <property type="match status" value="1"/>
</dbReference>
<dbReference type="CDD" id="cd02440">
    <property type="entry name" value="AdoMet_MTases"/>
    <property type="match status" value="1"/>
</dbReference>
<dbReference type="SUPFAM" id="SSF48013">
    <property type="entry name" value="NusB-like"/>
    <property type="match status" value="1"/>
</dbReference>
<comment type="function">
    <text evidence="1">Specifically methylates the cytosine at position 967 (m5C967) of 16S rRNA.</text>
</comment>
<dbReference type="Pfam" id="PF01029">
    <property type="entry name" value="NusB"/>
    <property type="match status" value="1"/>
</dbReference>
<evidence type="ECO:0000256" key="13">
    <source>
        <dbReference type="PROSITE-ProRule" id="PRU01023"/>
    </source>
</evidence>
<keyword evidence="5" id="KW-0698">rRNA processing</keyword>
<dbReference type="Gene3D" id="3.40.50.150">
    <property type="entry name" value="Vaccinia Virus protein VP39"/>
    <property type="match status" value="1"/>
</dbReference>
<gene>
    <name evidence="15" type="primary">rsmB</name>
    <name evidence="15" type="ORF">ACFQ2X_09030</name>
</gene>
<evidence type="ECO:0000256" key="12">
    <source>
        <dbReference type="ARBA" id="ARBA00047283"/>
    </source>
</evidence>
<comment type="subcellular location">
    <subcellularLocation>
        <location evidence="2">Cytoplasm</location>
    </subcellularLocation>
</comment>
<comment type="similarity">
    <text evidence="13">Belongs to the class I-like SAM-binding methyltransferase superfamily. RsmB/NOP family.</text>
</comment>
<dbReference type="GO" id="GO:0008168">
    <property type="term" value="F:methyltransferase activity"/>
    <property type="evidence" value="ECO:0007669"/>
    <property type="project" value="UniProtKB-KW"/>
</dbReference>
<dbReference type="RefSeq" id="WP_230436833.1">
    <property type="nucleotide sequence ID" value="NZ_CP087715.1"/>
</dbReference>
<dbReference type="PRINTS" id="PR02008">
    <property type="entry name" value="RCMTFAMILY"/>
</dbReference>
<evidence type="ECO:0000256" key="9">
    <source>
        <dbReference type="ARBA" id="ARBA00022884"/>
    </source>
</evidence>
<dbReference type="GO" id="GO:0032259">
    <property type="term" value="P:methylation"/>
    <property type="evidence" value="ECO:0007669"/>
    <property type="project" value="UniProtKB-KW"/>
</dbReference>
<evidence type="ECO:0000313" key="16">
    <source>
        <dbReference type="Proteomes" id="UP001597264"/>
    </source>
</evidence>
<proteinExistence type="inferred from homology"/>
<evidence type="ECO:0000259" key="14">
    <source>
        <dbReference type="PROSITE" id="PS51686"/>
    </source>
</evidence>
<keyword evidence="4" id="KW-0963">Cytoplasm</keyword>
<dbReference type="Gene3D" id="3.30.70.1170">
    <property type="entry name" value="Sun protein, domain 3"/>
    <property type="match status" value="1"/>
</dbReference>
<evidence type="ECO:0000256" key="11">
    <source>
        <dbReference type="ARBA" id="ARBA00031088"/>
    </source>
</evidence>
<dbReference type="InterPro" id="IPR023267">
    <property type="entry name" value="RCMT"/>
</dbReference>
<sequence>MNDPRALAARVIARLQDDRGSLQRLLPWAEKQLGDDETSSATGGKNRALLRELCYGTARFAPRLELILAKLSRKPVKDDELAALMLVGLYQLEYTRIPDHAAIAATVEAARALKLGHATGVVNGVLRNALRNKEALTRKLSGNPQFSSAHPAWLQQAIKDAWGSEARTIFTANNENPPMTLRVNTGKISRDDYLEQLQDAGIPGEACELSAAGIVLQNAVAVARLPGFEDGHVSVQDQSAQLAAPLLDPQPGDKILDACAAPGGKTCHLLELQPDLNLTALDIEEERLDRVIENLERIGAGAELICADAAEPEHWWDGEQYDRILLDAPCSATGVIRRHPDIKLLRRPEDIPELAELQGRILRAMWRLLKPGGTLLYATCSILPEENSAQVARFVAETGDARDNTPELFNDLPWGLPQEAGIQLLPGIHTGDGFYYAKLEKTREA</sequence>
<dbReference type="InterPro" id="IPR049560">
    <property type="entry name" value="MeTrfase_RsmB-F_NOP2_cat"/>
</dbReference>
<protein>
    <recommendedName>
        <fullName evidence="3">16S rRNA (cytosine(967)-C(5))-methyltransferase</fullName>
        <ecNumber evidence="3">2.1.1.176</ecNumber>
    </recommendedName>
    <alternativeName>
        <fullName evidence="10">16S rRNA m5C967 methyltransferase</fullName>
    </alternativeName>
    <alternativeName>
        <fullName evidence="11">rRNA (cytosine-C(5)-)-methyltransferase RsmB</fullName>
    </alternativeName>
</protein>
<keyword evidence="9 13" id="KW-0694">RNA-binding</keyword>
<evidence type="ECO:0000256" key="2">
    <source>
        <dbReference type="ARBA" id="ARBA00004496"/>
    </source>
</evidence>
<feature type="binding site" evidence="13">
    <location>
        <position position="282"/>
    </location>
    <ligand>
        <name>S-adenosyl-L-methionine</name>
        <dbReference type="ChEBI" id="CHEBI:59789"/>
    </ligand>
</feature>
<name>A0ABW3U8B7_9GAMM</name>
<dbReference type="Proteomes" id="UP001597264">
    <property type="component" value="Unassembled WGS sequence"/>
</dbReference>
<dbReference type="EC" id="2.1.1.176" evidence="3"/>
<dbReference type="InterPro" id="IPR001678">
    <property type="entry name" value="MeTrfase_RsmB-F_NOP2_dom"/>
</dbReference>
<dbReference type="InterPro" id="IPR029063">
    <property type="entry name" value="SAM-dependent_MTases_sf"/>
</dbReference>
<evidence type="ECO:0000256" key="3">
    <source>
        <dbReference type="ARBA" id="ARBA00012140"/>
    </source>
</evidence>
<dbReference type="PANTHER" id="PTHR22807:SF61">
    <property type="entry name" value="NOL1_NOP2_SUN FAMILY PROTEIN _ ANTITERMINATION NUSB DOMAIN-CONTAINING PROTEIN"/>
    <property type="match status" value="1"/>
</dbReference>
<dbReference type="NCBIfam" id="TIGR00563">
    <property type="entry name" value="rsmB"/>
    <property type="match status" value="1"/>
</dbReference>
<feature type="binding site" evidence="13">
    <location>
        <position position="308"/>
    </location>
    <ligand>
        <name>S-adenosyl-L-methionine</name>
        <dbReference type="ChEBI" id="CHEBI:59789"/>
    </ligand>
</feature>
<feature type="binding site" evidence="13">
    <location>
        <position position="327"/>
    </location>
    <ligand>
        <name>S-adenosyl-L-methionine</name>
        <dbReference type="ChEBI" id="CHEBI:59789"/>
    </ligand>
</feature>
<dbReference type="NCBIfam" id="NF011494">
    <property type="entry name" value="PRK14902.1"/>
    <property type="match status" value="1"/>
</dbReference>
<accession>A0ABW3U8B7</accession>
<dbReference type="InterPro" id="IPR035926">
    <property type="entry name" value="NusB-like_sf"/>
</dbReference>
<dbReference type="SUPFAM" id="SSF53335">
    <property type="entry name" value="S-adenosyl-L-methionine-dependent methyltransferases"/>
    <property type="match status" value="1"/>
</dbReference>
<dbReference type="Pfam" id="PF22458">
    <property type="entry name" value="RsmF-B_ferredox"/>
    <property type="match status" value="1"/>
</dbReference>
<evidence type="ECO:0000256" key="7">
    <source>
        <dbReference type="ARBA" id="ARBA00022679"/>
    </source>
</evidence>
<evidence type="ECO:0000313" key="15">
    <source>
        <dbReference type="EMBL" id="MFD1216740.1"/>
    </source>
</evidence>
<comment type="catalytic activity">
    <reaction evidence="12">
        <text>cytidine(967) in 16S rRNA + S-adenosyl-L-methionine = 5-methylcytidine(967) in 16S rRNA + S-adenosyl-L-homocysteine + H(+)</text>
        <dbReference type="Rhea" id="RHEA:42748"/>
        <dbReference type="Rhea" id="RHEA-COMP:10219"/>
        <dbReference type="Rhea" id="RHEA-COMP:10220"/>
        <dbReference type="ChEBI" id="CHEBI:15378"/>
        <dbReference type="ChEBI" id="CHEBI:57856"/>
        <dbReference type="ChEBI" id="CHEBI:59789"/>
        <dbReference type="ChEBI" id="CHEBI:74483"/>
        <dbReference type="ChEBI" id="CHEBI:82748"/>
        <dbReference type="EC" id="2.1.1.176"/>
    </reaction>
</comment>
<evidence type="ECO:0000256" key="4">
    <source>
        <dbReference type="ARBA" id="ARBA00022490"/>
    </source>
</evidence>
<feature type="active site" description="Nucleophile" evidence="13">
    <location>
        <position position="380"/>
    </location>
</feature>
<keyword evidence="16" id="KW-1185">Reference proteome</keyword>